<dbReference type="Proteomes" id="UP001634393">
    <property type="component" value="Unassembled WGS sequence"/>
</dbReference>
<dbReference type="AlphaFoldDB" id="A0ABD3S182"/>
<organism evidence="1 2">
    <name type="scientific">Penstemon smallii</name>
    <dbReference type="NCBI Taxonomy" id="265156"/>
    <lineage>
        <taxon>Eukaryota</taxon>
        <taxon>Viridiplantae</taxon>
        <taxon>Streptophyta</taxon>
        <taxon>Embryophyta</taxon>
        <taxon>Tracheophyta</taxon>
        <taxon>Spermatophyta</taxon>
        <taxon>Magnoliopsida</taxon>
        <taxon>eudicotyledons</taxon>
        <taxon>Gunneridae</taxon>
        <taxon>Pentapetalae</taxon>
        <taxon>asterids</taxon>
        <taxon>lamiids</taxon>
        <taxon>Lamiales</taxon>
        <taxon>Plantaginaceae</taxon>
        <taxon>Cheloneae</taxon>
        <taxon>Penstemon</taxon>
    </lineage>
</organism>
<dbReference type="EMBL" id="JBJXBP010000007">
    <property type="protein sequence ID" value="KAL3818217.1"/>
    <property type="molecule type" value="Genomic_DNA"/>
</dbReference>
<keyword evidence="2" id="KW-1185">Reference proteome</keyword>
<gene>
    <name evidence="1" type="ORF">ACJIZ3_004122</name>
</gene>
<protein>
    <submittedName>
        <fullName evidence="1">Uncharacterized protein</fullName>
    </submittedName>
</protein>
<reference evidence="1 2" key="1">
    <citation type="submission" date="2024-12" db="EMBL/GenBank/DDBJ databases">
        <title>The unique morphological basis and parallel evolutionary history of personate flowers in Penstemon.</title>
        <authorList>
            <person name="Depatie T.H."/>
            <person name="Wessinger C.A."/>
        </authorList>
    </citation>
    <scope>NUCLEOTIDE SEQUENCE [LARGE SCALE GENOMIC DNA]</scope>
    <source>
        <strain evidence="1">WTNN_2</strain>
        <tissue evidence="1">Leaf</tissue>
    </source>
</reference>
<name>A0ABD3S182_9LAMI</name>
<accession>A0ABD3S182</accession>
<proteinExistence type="predicted"/>
<comment type="caution">
    <text evidence="1">The sequence shown here is derived from an EMBL/GenBank/DDBJ whole genome shotgun (WGS) entry which is preliminary data.</text>
</comment>
<evidence type="ECO:0000313" key="1">
    <source>
        <dbReference type="EMBL" id="KAL3818217.1"/>
    </source>
</evidence>
<evidence type="ECO:0000313" key="2">
    <source>
        <dbReference type="Proteomes" id="UP001634393"/>
    </source>
</evidence>
<sequence>MPTADLTTEATSSCSAPADSANSMQYEATSSVADANAPLILEPELVVEFISVAFAKAAASPAIESTACMCAFSIRALSLLLSL</sequence>